<dbReference type="InterPro" id="IPR001128">
    <property type="entry name" value="Cyt_P450"/>
</dbReference>
<gene>
    <name evidence="4" type="ORF">PVAP13_3NG177389</name>
</gene>
<dbReference type="GO" id="GO:0016132">
    <property type="term" value="P:brassinosteroid biosynthetic process"/>
    <property type="evidence" value="ECO:0007669"/>
    <property type="project" value="TreeGrafter"/>
</dbReference>
<evidence type="ECO:0000256" key="3">
    <source>
        <dbReference type="SAM" id="MobiDB-lite"/>
    </source>
</evidence>
<dbReference type="GO" id="GO:0020037">
    <property type="term" value="F:heme binding"/>
    <property type="evidence" value="ECO:0007669"/>
    <property type="project" value="InterPro"/>
</dbReference>
<dbReference type="PANTHER" id="PTHR24286">
    <property type="entry name" value="CYTOCHROME P450 26"/>
    <property type="match status" value="1"/>
</dbReference>
<protein>
    <submittedName>
        <fullName evidence="4">Uncharacterized protein</fullName>
    </submittedName>
</protein>
<evidence type="ECO:0000256" key="2">
    <source>
        <dbReference type="ARBA" id="ARBA00023004"/>
    </source>
</evidence>
<dbReference type="Proteomes" id="UP000823388">
    <property type="component" value="Chromosome 3N"/>
</dbReference>
<accession>A0A8T0U5C0</accession>
<feature type="region of interest" description="Disordered" evidence="3">
    <location>
        <begin position="89"/>
        <end position="108"/>
    </location>
</feature>
<reference evidence="4" key="1">
    <citation type="submission" date="2020-05" db="EMBL/GenBank/DDBJ databases">
        <title>WGS assembly of Panicum virgatum.</title>
        <authorList>
            <person name="Lovell J.T."/>
            <person name="Jenkins J."/>
            <person name="Shu S."/>
            <person name="Juenger T.E."/>
            <person name="Schmutz J."/>
        </authorList>
    </citation>
    <scope>NUCLEOTIDE SEQUENCE</scope>
    <source>
        <strain evidence="4">AP13</strain>
    </source>
</reference>
<feature type="region of interest" description="Disordered" evidence="3">
    <location>
        <begin position="351"/>
        <end position="371"/>
    </location>
</feature>
<dbReference type="Pfam" id="PF00067">
    <property type="entry name" value="p450"/>
    <property type="match status" value="1"/>
</dbReference>
<proteinExistence type="predicted"/>
<dbReference type="GO" id="GO:0016125">
    <property type="term" value="P:sterol metabolic process"/>
    <property type="evidence" value="ECO:0007669"/>
    <property type="project" value="TreeGrafter"/>
</dbReference>
<dbReference type="AlphaFoldDB" id="A0A8T0U5C0"/>
<dbReference type="PANTHER" id="PTHR24286:SF189">
    <property type="entry name" value="CYTOCHROME P450, FAMILY 722, SUBFAMILY A, POLYPEPTIDE 1"/>
    <property type="match status" value="1"/>
</dbReference>
<dbReference type="GO" id="GO:0004497">
    <property type="term" value="F:monooxygenase activity"/>
    <property type="evidence" value="ECO:0007669"/>
    <property type="project" value="InterPro"/>
</dbReference>
<dbReference type="SUPFAM" id="SSF48264">
    <property type="entry name" value="Cytochrome P450"/>
    <property type="match status" value="1"/>
</dbReference>
<evidence type="ECO:0000313" key="4">
    <source>
        <dbReference type="EMBL" id="KAG2616935.1"/>
    </source>
</evidence>
<sequence length="371" mass="40320">MGKPKLFSIVSMDGGMRHHQLEAAACQSQSLRPPPTGASSPCGVSLVAAVAVCLFLLAASSAIYCFCVVSNSSNKESLLLKLKGRISKEKKSRRHQDDNARRPEPPGRGSGWWWSVVETLAFVAANGSGRGFYSFVHARHRRHGPPCFRTALFGATHVFVSSRDAARSLLAAEPAGFSKRYVRTVADLLGEHSLLCASHAAHRSLRRAVAPLFSARATASFAAAFDALTLRLMRGWASSSSGGRAAAAVVVLDAALGVTFEAIRDMLVATLPRDAKRQLQGDVLAVTRAMLAFPLRLPGTRFHAGLRARKRIMELLRREIASRRRDGCLRQRGDHGGGDMDFLQSLLLRTQQQQQPDNDDEALLTDERSAL</sequence>
<dbReference type="GO" id="GO:0016705">
    <property type="term" value="F:oxidoreductase activity, acting on paired donors, with incorporation or reduction of molecular oxygen"/>
    <property type="evidence" value="ECO:0007669"/>
    <property type="project" value="InterPro"/>
</dbReference>
<organism evidence="4 5">
    <name type="scientific">Panicum virgatum</name>
    <name type="common">Blackwell switchgrass</name>
    <dbReference type="NCBI Taxonomy" id="38727"/>
    <lineage>
        <taxon>Eukaryota</taxon>
        <taxon>Viridiplantae</taxon>
        <taxon>Streptophyta</taxon>
        <taxon>Embryophyta</taxon>
        <taxon>Tracheophyta</taxon>
        <taxon>Spermatophyta</taxon>
        <taxon>Magnoliopsida</taxon>
        <taxon>Liliopsida</taxon>
        <taxon>Poales</taxon>
        <taxon>Poaceae</taxon>
        <taxon>PACMAD clade</taxon>
        <taxon>Panicoideae</taxon>
        <taxon>Panicodae</taxon>
        <taxon>Paniceae</taxon>
        <taxon>Panicinae</taxon>
        <taxon>Panicum</taxon>
        <taxon>Panicum sect. Hiantes</taxon>
    </lineage>
</organism>
<feature type="compositionally biased region" description="Basic and acidic residues" evidence="3">
    <location>
        <begin position="95"/>
        <end position="105"/>
    </location>
</feature>
<dbReference type="InterPro" id="IPR036396">
    <property type="entry name" value="Cyt_P450_sf"/>
</dbReference>
<keyword evidence="2" id="KW-0408">Iron</keyword>
<evidence type="ECO:0000256" key="1">
    <source>
        <dbReference type="ARBA" id="ARBA00022723"/>
    </source>
</evidence>
<comment type="caution">
    <text evidence="4">The sequence shown here is derived from an EMBL/GenBank/DDBJ whole genome shotgun (WGS) entry which is preliminary data.</text>
</comment>
<dbReference type="GO" id="GO:0005506">
    <property type="term" value="F:iron ion binding"/>
    <property type="evidence" value="ECO:0007669"/>
    <property type="project" value="InterPro"/>
</dbReference>
<keyword evidence="5" id="KW-1185">Reference proteome</keyword>
<keyword evidence="1" id="KW-0479">Metal-binding</keyword>
<evidence type="ECO:0000313" key="5">
    <source>
        <dbReference type="Proteomes" id="UP000823388"/>
    </source>
</evidence>
<dbReference type="GO" id="GO:0010268">
    <property type="term" value="P:brassinosteroid homeostasis"/>
    <property type="evidence" value="ECO:0007669"/>
    <property type="project" value="TreeGrafter"/>
</dbReference>
<dbReference type="Gene3D" id="1.10.630.10">
    <property type="entry name" value="Cytochrome P450"/>
    <property type="match status" value="1"/>
</dbReference>
<name>A0A8T0U5C0_PANVG</name>
<dbReference type="EMBL" id="CM029042">
    <property type="protein sequence ID" value="KAG2616935.1"/>
    <property type="molecule type" value="Genomic_DNA"/>
</dbReference>